<dbReference type="InterPro" id="IPR006143">
    <property type="entry name" value="RND_pump_MFP"/>
</dbReference>
<evidence type="ECO:0000313" key="5">
    <source>
        <dbReference type="EMBL" id="MDO1560165.1"/>
    </source>
</evidence>
<keyword evidence="3" id="KW-1133">Transmembrane helix</keyword>
<dbReference type="Pfam" id="PF25954">
    <property type="entry name" value="Beta-barrel_RND_2"/>
    <property type="match status" value="1"/>
</dbReference>
<protein>
    <submittedName>
        <fullName evidence="5">Efflux RND transporter periplasmic adaptor subunit</fullName>
    </submittedName>
</protein>
<dbReference type="Gene3D" id="2.40.420.20">
    <property type="match status" value="1"/>
</dbReference>
<keyword evidence="3" id="KW-0472">Membrane</keyword>
<evidence type="ECO:0000256" key="2">
    <source>
        <dbReference type="SAM" id="Coils"/>
    </source>
</evidence>
<dbReference type="RefSeq" id="WP_302110592.1">
    <property type="nucleotide sequence ID" value="NZ_JAUKTR010000005.1"/>
</dbReference>
<dbReference type="InterPro" id="IPR058792">
    <property type="entry name" value="Beta-barrel_RND_2"/>
</dbReference>
<dbReference type="PANTHER" id="PTHR30469:SF16">
    <property type="entry name" value="HAE1 FAMILY EFFLUX PUMP MFP COMPONENT"/>
    <property type="match status" value="1"/>
</dbReference>
<feature type="domain" description="CusB-like beta-barrel" evidence="4">
    <location>
        <begin position="225"/>
        <end position="298"/>
    </location>
</feature>
<evidence type="ECO:0000256" key="3">
    <source>
        <dbReference type="SAM" id="Phobius"/>
    </source>
</evidence>
<dbReference type="SUPFAM" id="SSF111369">
    <property type="entry name" value="HlyD-like secretion proteins"/>
    <property type="match status" value="1"/>
</dbReference>
<dbReference type="PANTHER" id="PTHR30469">
    <property type="entry name" value="MULTIDRUG RESISTANCE PROTEIN MDTA"/>
    <property type="match status" value="1"/>
</dbReference>
<keyword evidence="6" id="KW-1185">Reference proteome</keyword>
<comment type="similarity">
    <text evidence="1">Belongs to the membrane fusion protein (MFP) (TC 8.A.1) family.</text>
</comment>
<keyword evidence="3" id="KW-0812">Transmembrane</keyword>
<dbReference type="NCBIfam" id="TIGR01730">
    <property type="entry name" value="RND_mfp"/>
    <property type="match status" value="1"/>
</dbReference>
<evidence type="ECO:0000313" key="6">
    <source>
        <dbReference type="Proteomes" id="UP001169063"/>
    </source>
</evidence>
<comment type="caution">
    <text evidence="5">The sequence shown here is derived from an EMBL/GenBank/DDBJ whole genome shotgun (WGS) entry which is preliminary data.</text>
</comment>
<organism evidence="5 6">
    <name type="scientific">Peiella sedimenti</name>
    <dbReference type="NCBI Taxonomy" id="3061083"/>
    <lineage>
        <taxon>Bacteria</taxon>
        <taxon>Pseudomonadati</taxon>
        <taxon>Pseudomonadota</taxon>
        <taxon>Alphaproteobacteria</taxon>
        <taxon>Caulobacterales</taxon>
        <taxon>Caulobacteraceae</taxon>
        <taxon>Peiella</taxon>
    </lineage>
</organism>
<accession>A0ABT8SPR9</accession>
<evidence type="ECO:0000259" key="4">
    <source>
        <dbReference type="Pfam" id="PF25954"/>
    </source>
</evidence>
<feature type="transmembrane region" description="Helical" evidence="3">
    <location>
        <begin position="24"/>
        <end position="42"/>
    </location>
</feature>
<keyword evidence="2" id="KW-0175">Coiled coil</keyword>
<dbReference type="Gene3D" id="1.10.287.470">
    <property type="entry name" value="Helix hairpin bin"/>
    <property type="match status" value="1"/>
</dbReference>
<evidence type="ECO:0000256" key="1">
    <source>
        <dbReference type="ARBA" id="ARBA00009477"/>
    </source>
</evidence>
<dbReference type="Gene3D" id="2.40.50.100">
    <property type="match status" value="1"/>
</dbReference>
<name>A0ABT8SPR9_9CAUL</name>
<reference evidence="5" key="1">
    <citation type="submission" date="2023-07" db="EMBL/GenBank/DDBJ databases">
        <title>Brevundimonas soil sp. nov., isolated from the soil of chemical plant.</title>
        <authorList>
            <person name="Wu N."/>
        </authorList>
    </citation>
    <scope>NUCLEOTIDE SEQUENCE</scope>
    <source>
        <strain evidence="5">XZ-24</strain>
    </source>
</reference>
<sequence length="389" mass="40891">MNAPYTPPPSRTNARFAALARRHWFLALALGLILVMALAVLLRLTAGGAEEKGPGGPGGPGGRAQTVSLIQVQPREFRDRLEALGAASGLRSVEITSAATELVARVYFTDGQRVRAGQPLIQLQAGEESAAIAAASADLNQAERDLARWRDLAERGIAAPARLEQAETDFENARTRLEGAQARFGDRVIRAPFSGVMGLTDVTPGTLVNPGTVIATLDDLSSIRVDFPVPERRVSALRAGLPITARADALPGREFPGAIRLLDTRIDEQNRSLTARAVLPNADGALRPGMLVRVSIDQGVRTSLAAPEQAVLFEGDQAYVFRAVQGPDGMTAQRVLVETGAIEGGFVEILAGVGPGERIVVGGLNRLQPGAPIRVNGAGGGRAPAGKRP</sequence>
<dbReference type="Proteomes" id="UP001169063">
    <property type="component" value="Unassembled WGS sequence"/>
</dbReference>
<dbReference type="EMBL" id="JAUKTR010000005">
    <property type="protein sequence ID" value="MDO1560165.1"/>
    <property type="molecule type" value="Genomic_DNA"/>
</dbReference>
<gene>
    <name evidence="5" type="ORF">Q0812_12080</name>
</gene>
<feature type="coiled-coil region" evidence="2">
    <location>
        <begin position="132"/>
        <end position="183"/>
    </location>
</feature>
<proteinExistence type="inferred from homology"/>
<dbReference type="Gene3D" id="2.40.30.170">
    <property type="match status" value="1"/>
</dbReference>